<dbReference type="Pfam" id="PF08704">
    <property type="entry name" value="GCD14"/>
    <property type="match status" value="1"/>
</dbReference>
<dbReference type="GO" id="GO:0030488">
    <property type="term" value="P:tRNA methylation"/>
    <property type="evidence" value="ECO:0007669"/>
    <property type="project" value="InterPro"/>
</dbReference>
<dbReference type="InterPro" id="IPR014816">
    <property type="entry name" value="tRNA_MeTrfase_Gcd14"/>
</dbReference>
<accession>A0A382YJE4</accession>
<evidence type="ECO:0000256" key="3">
    <source>
        <dbReference type="ARBA" id="ARBA00022691"/>
    </source>
</evidence>
<evidence type="ECO:0000259" key="5">
    <source>
        <dbReference type="Pfam" id="PF08704"/>
    </source>
</evidence>
<keyword evidence="1" id="KW-0489">Methyltransferase</keyword>
<evidence type="ECO:0000313" key="6">
    <source>
        <dbReference type="EMBL" id="SVD82975.1"/>
    </source>
</evidence>
<dbReference type="GO" id="GO:0031515">
    <property type="term" value="C:tRNA (m1A) methyltransferase complex"/>
    <property type="evidence" value="ECO:0007669"/>
    <property type="project" value="InterPro"/>
</dbReference>
<dbReference type="EMBL" id="UINC01176036">
    <property type="protein sequence ID" value="SVD82975.1"/>
    <property type="molecule type" value="Genomic_DNA"/>
</dbReference>
<dbReference type="PANTHER" id="PTHR12133">
    <property type="entry name" value="TRNA (ADENINE(58)-N(1))-METHYLTRANSFERASE"/>
    <property type="match status" value="1"/>
</dbReference>
<dbReference type="PROSITE" id="PS51620">
    <property type="entry name" value="SAM_TRM61"/>
    <property type="match status" value="1"/>
</dbReference>
<sequence length="171" mass="18564">VGDQVLLVDRKQRRYLVALEGGAEFHSHTGVIAHDEILGADEGVILRSSQGSMFTAFRPTMADYILKMPRGAQVIYPKDLGPLLMLADVFPGARILESGVGSGALSMTLLRAGAAVTGHEIRDDFAARAVANVTTMLGAESLERYEVMMRNAYEGIEGEDYDRVILDLPEP</sequence>
<organism evidence="6">
    <name type="scientific">marine metagenome</name>
    <dbReference type="NCBI Taxonomy" id="408172"/>
    <lineage>
        <taxon>unclassified sequences</taxon>
        <taxon>metagenomes</taxon>
        <taxon>ecological metagenomes</taxon>
    </lineage>
</organism>
<dbReference type="InterPro" id="IPR049470">
    <property type="entry name" value="TRM61_C"/>
</dbReference>
<evidence type="ECO:0000256" key="1">
    <source>
        <dbReference type="ARBA" id="ARBA00022603"/>
    </source>
</evidence>
<dbReference type="FunFam" id="3.10.330.20:FF:000003">
    <property type="entry name" value="tRNA (Adenine(58)-N(1))-methyltransferase, mitochondrial isoform X1"/>
    <property type="match status" value="1"/>
</dbReference>
<dbReference type="PANTHER" id="PTHR12133:SF1">
    <property type="entry name" value="TRNA (ADENINE(58)-N(1))-METHYLTRANSFERASE, MITOCHONDRIAL"/>
    <property type="match status" value="1"/>
</dbReference>
<dbReference type="AlphaFoldDB" id="A0A382YJE4"/>
<protein>
    <recommendedName>
        <fullName evidence="5">tRNA (adenine(58)-N(1))-methyltransferase catalytic subunit TRM61 C-terminal domain-containing protein</fullName>
    </recommendedName>
</protein>
<dbReference type="GO" id="GO:0160107">
    <property type="term" value="F:tRNA (adenine(58)-N1)-methyltransferase activity"/>
    <property type="evidence" value="ECO:0007669"/>
    <property type="project" value="InterPro"/>
</dbReference>
<name>A0A382YJE4_9ZZZZ</name>
<feature type="domain" description="tRNA (adenine(58)-N(1))-methyltransferase catalytic subunit TRM61 C-terminal" evidence="5">
    <location>
        <begin position="59"/>
        <end position="171"/>
    </location>
</feature>
<keyword evidence="3" id="KW-0949">S-adenosyl-L-methionine</keyword>
<dbReference type="Pfam" id="PF14801">
    <property type="entry name" value="TrmI-like_N"/>
    <property type="match status" value="1"/>
</dbReference>
<dbReference type="Gene3D" id="3.10.330.20">
    <property type="match status" value="1"/>
</dbReference>
<keyword evidence="4" id="KW-0819">tRNA processing</keyword>
<proteinExistence type="predicted"/>
<dbReference type="InterPro" id="IPR029063">
    <property type="entry name" value="SAM-dependent_MTases_sf"/>
</dbReference>
<feature type="non-terminal residue" evidence="6">
    <location>
        <position position="1"/>
    </location>
</feature>
<evidence type="ECO:0000256" key="2">
    <source>
        <dbReference type="ARBA" id="ARBA00022679"/>
    </source>
</evidence>
<evidence type="ECO:0000256" key="4">
    <source>
        <dbReference type="ARBA" id="ARBA00022694"/>
    </source>
</evidence>
<dbReference type="SUPFAM" id="SSF53335">
    <property type="entry name" value="S-adenosyl-L-methionine-dependent methyltransferases"/>
    <property type="match status" value="1"/>
</dbReference>
<reference evidence="6" key="1">
    <citation type="submission" date="2018-05" db="EMBL/GenBank/DDBJ databases">
        <authorList>
            <person name="Lanie J.A."/>
            <person name="Ng W.-L."/>
            <person name="Kazmierczak K.M."/>
            <person name="Andrzejewski T.M."/>
            <person name="Davidsen T.M."/>
            <person name="Wayne K.J."/>
            <person name="Tettelin H."/>
            <person name="Glass J.I."/>
            <person name="Rusch D."/>
            <person name="Podicherti R."/>
            <person name="Tsui H.-C.T."/>
            <person name="Winkler M.E."/>
        </authorList>
    </citation>
    <scope>NUCLEOTIDE SEQUENCE</scope>
</reference>
<gene>
    <name evidence="6" type="ORF">METZ01_LOCUS435829</name>
</gene>
<feature type="non-terminal residue" evidence="6">
    <location>
        <position position="171"/>
    </location>
</feature>
<keyword evidence="2" id="KW-0808">Transferase</keyword>
<dbReference type="Gene3D" id="3.40.50.150">
    <property type="entry name" value="Vaccinia Virus protein VP39"/>
    <property type="match status" value="1"/>
</dbReference>